<dbReference type="InterPro" id="IPR013320">
    <property type="entry name" value="ConA-like_dom_sf"/>
</dbReference>
<protein>
    <submittedName>
        <fullName evidence="2">Glycoside hydrolase family 16 protein</fullName>
    </submittedName>
</protein>
<feature type="domain" description="GH16" evidence="1">
    <location>
        <begin position="3"/>
        <end position="276"/>
    </location>
</feature>
<dbReference type="Proteomes" id="UP000242287">
    <property type="component" value="Unassembled WGS sequence"/>
</dbReference>
<accession>A0A2A9NEE2</accession>
<gene>
    <name evidence="2" type="ORF">AMATHDRAFT_41856</name>
</gene>
<dbReference type="GO" id="GO:0004553">
    <property type="term" value="F:hydrolase activity, hydrolyzing O-glycosyl compounds"/>
    <property type="evidence" value="ECO:0007669"/>
    <property type="project" value="InterPro"/>
</dbReference>
<dbReference type="PROSITE" id="PS51762">
    <property type="entry name" value="GH16_2"/>
    <property type="match status" value="1"/>
</dbReference>
<keyword evidence="3" id="KW-1185">Reference proteome</keyword>
<reference evidence="2 3" key="1">
    <citation type="submission" date="2014-02" db="EMBL/GenBank/DDBJ databases">
        <title>Transposable element dynamics among asymbiotic and ectomycorrhizal Amanita fungi.</title>
        <authorList>
            <consortium name="DOE Joint Genome Institute"/>
            <person name="Hess J."/>
            <person name="Skrede I."/>
            <person name="Wolfe B."/>
            <person name="LaButti K."/>
            <person name="Ohm R.A."/>
            <person name="Grigoriev I.V."/>
            <person name="Pringle A."/>
        </authorList>
    </citation>
    <scope>NUCLEOTIDE SEQUENCE [LARGE SCALE GENOMIC DNA]</scope>
    <source>
        <strain evidence="2 3">SKay4041</strain>
    </source>
</reference>
<dbReference type="GO" id="GO:0009251">
    <property type="term" value="P:glucan catabolic process"/>
    <property type="evidence" value="ECO:0007669"/>
    <property type="project" value="TreeGrafter"/>
</dbReference>
<evidence type="ECO:0000259" key="1">
    <source>
        <dbReference type="PROSITE" id="PS51762"/>
    </source>
</evidence>
<dbReference type="STRING" id="703135.A0A2A9NEE2"/>
<keyword evidence="2" id="KW-0378">Hydrolase</keyword>
<dbReference type="OrthoDB" id="192832at2759"/>
<dbReference type="PANTHER" id="PTHR10963:SF24">
    <property type="entry name" value="GLYCOSIDASE C21B10.07-RELATED"/>
    <property type="match status" value="1"/>
</dbReference>
<evidence type="ECO:0000313" key="2">
    <source>
        <dbReference type="EMBL" id="PFH48989.1"/>
    </source>
</evidence>
<proteinExistence type="predicted"/>
<organism evidence="2 3">
    <name type="scientific">Amanita thiersii Skay4041</name>
    <dbReference type="NCBI Taxonomy" id="703135"/>
    <lineage>
        <taxon>Eukaryota</taxon>
        <taxon>Fungi</taxon>
        <taxon>Dikarya</taxon>
        <taxon>Basidiomycota</taxon>
        <taxon>Agaricomycotina</taxon>
        <taxon>Agaricomycetes</taxon>
        <taxon>Agaricomycetidae</taxon>
        <taxon>Agaricales</taxon>
        <taxon>Pluteineae</taxon>
        <taxon>Amanitaceae</taxon>
        <taxon>Amanita</taxon>
    </lineage>
</organism>
<sequence length="387" mass="41463">MSGLTGGIYVPLREYSGNTFFDKWDYAGHEDNTTWGNVTYVTRDVAMSSKLTFVNGDGHAIVRVDNTTTIAPPAPGEFVHRNSVRITTQDTYGVGNLIMIDVHHLPWGCSVWPSFWTLGTQKEWPHGGEIDIIEGINKMNTNQMALHTDAGCAQSDPPGQTGRTLEGDCSVDRGCIVQETKPNSFGDAFFGKGGGIWATQIDVSGVYIWFWSRSDVPAFIANATPDSTMDPSIWGPPSAAYPAKGCDISKFFTPQQLVLLTTLCGVWAGIPQLYSNTCPGSCVEDNIIGPGSPKYDDAYWDIAYIRTYIAQNSQPGASSLAPTTANVNANTQGANLATGITASTTGASSTSGRTTPSQSSSAAVHFNYFGSWPIGVLGMLCILHGLF</sequence>
<dbReference type="PANTHER" id="PTHR10963">
    <property type="entry name" value="GLYCOSYL HYDROLASE-RELATED"/>
    <property type="match status" value="1"/>
</dbReference>
<dbReference type="Gene3D" id="2.60.120.200">
    <property type="match status" value="1"/>
</dbReference>
<dbReference type="AlphaFoldDB" id="A0A2A9NEE2"/>
<dbReference type="EMBL" id="KZ302043">
    <property type="protein sequence ID" value="PFH48989.1"/>
    <property type="molecule type" value="Genomic_DNA"/>
</dbReference>
<dbReference type="Pfam" id="PF26113">
    <property type="entry name" value="GH16_XgeA"/>
    <property type="match status" value="1"/>
</dbReference>
<evidence type="ECO:0000313" key="3">
    <source>
        <dbReference type="Proteomes" id="UP000242287"/>
    </source>
</evidence>
<dbReference type="InterPro" id="IPR050546">
    <property type="entry name" value="Glycosyl_Hydrlase_16"/>
</dbReference>
<name>A0A2A9NEE2_9AGAR</name>
<dbReference type="SUPFAM" id="SSF49899">
    <property type="entry name" value="Concanavalin A-like lectins/glucanases"/>
    <property type="match status" value="1"/>
</dbReference>
<dbReference type="InterPro" id="IPR000757">
    <property type="entry name" value="Beta-glucanase-like"/>
</dbReference>